<evidence type="ECO:0000256" key="1">
    <source>
        <dbReference type="ARBA" id="ARBA00022722"/>
    </source>
</evidence>
<dbReference type="SMART" id="SM00318">
    <property type="entry name" value="SNc"/>
    <property type="match status" value="1"/>
</dbReference>
<keyword evidence="2" id="KW-0255">Endonuclease</keyword>
<dbReference type="Gene3D" id="2.40.50.90">
    <property type="match status" value="1"/>
</dbReference>
<protein>
    <recommendedName>
        <fullName evidence="5">TNase-like domain-containing protein</fullName>
    </recommendedName>
</protein>
<keyword evidence="1" id="KW-0540">Nuclease</keyword>
<evidence type="ECO:0000256" key="2">
    <source>
        <dbReference type="ARBA" id="ARBA00022759"/>
    </source>
</evidence>
<dbReference type="InterPro" id="IPR035437">
    <property type="entry name" value="SNase_OB-fold_sf"/>
</dbReference>
<feature type="transmembrane region" description="Helical" evidence="4">
    <location>
        <begin position="9"/>
        <end position="25"/>
    </location>
</feature>
<organism evidence="6 7">
    <name type="scientific">candidate division WWE3 bacterium CG10_big_fil_rev_8_21_14_0_10_32_10</name>
    <dbReference type="NCBI Taxonomy" id="1975090"/>
    <lineage>
        <taxon>Bacteria</taxon>
        <taxon>Katanobacteria</taxon>
    </lineage>
</organism>
<dbReference type="PANTHER" id="PTHR12302:SF3">
    <property type="entry name" value="SERINE_THREONINE-PROTEIN KINASE 31"/>
    <property type="match status" value="1"/>
</dbReference>
<evidence type="ECO:0000256" key="3">
    <source>
        <dbReference type="ARBA" id="ARBA00022801"/>
    </source>
</evidence>
<accession>A0A2H0RCC3</accession>
<reference evidence="6 7" key="1">
    <citation type="submission" date="2017-09" db="EMBL/GenBank/DDBJ databases">
        <title>Depth-based differentiation of microbial function through sediment-hosted aquifers and enrichment of novel symbionts in the deep terrestrial subsurface.</title>
        <authorList>
            <person name="Probst A.J."/>
            <person name="Ladd B."/>
            <person name="Jarett J.K."/>
            <person name="Geller-Mcgrath D.E."/>
            <person name="Sieber C.M."/>
            <person name="Emerson J.B."/>
            <person name="Anantharaman K."/>
            <person name="Thomas B.C."/>
            <person name="Malmstrom R."/>
            <person name="Stieglmeier M."/>
            <person name="Klingl A."/>
            <person name="Woyke T."/>
            <person name="Ryan C.M."/>
            <person name="Banfield J.F."/>
        </authorList>
    </citation>
    <scope>NUCLEOTIDE SEQUENCE [LARGE SCALE GENOMIC DNA]</scope>
    <source>
        <strain evidence="6">CG10_big_fil_rev_8_21_14_0_10_32_10</strain>
    </source>
</reference>
<evidence type="ECO:0000259" key="5">
    <source>
        <dbReference type="PROSITE" id="PS50830"/>
    </source>
</evidence>
<keyword evidence="4" id="KW-0812">Transmembrane</keyword>
<sequence>MGIKTSTKIIKILIPLILLILAFIIDDTKQEKYYLNVLGTEIQKEYNQTNIAKTETKVWVSEVIDGDTIKVLANNKEETIRLIGINTPELNLKGCYAQKAKEWLSEKVLNKEVTLITDTSQGDGDKYERLLRYVFLEDININEQIIKNGFAKEYKYKTDYIYRKDFINAEEEAIKNNMGLWKDCEM</sequence>
<dbReference type="PROSITE" id="PS50830">
    <property type="entry name" value="TNASE_3"/>
    <property type="match status" value="1"/>
</dbReference>
<evidence type="ECO:0000313" key="7">
    <source>
        <dbReference type="Proteomes" id="UP000230214"/>
    </source>
</evidence>
<name>A0A2H0RCC3_UNCKA</name>
<dbReference type="InterPro" id="IPR016071">
    <property type="entry name" value="Staphylococal_nuclease_OB-fold"/>
</dbReference>
<dbReference type="GO" id="GO:0004519">
    <property type="term" value="F:endonuclease activity"/>
    <property type="evidence" value="ECO:0007669"/>
    <property type="project" value="UniProtKB-KW"/>
</dbReference>
<evidence type="ECO:0000313" key="6">
    <source>
        <dbReference type="EMBL" id="PIR43475.1"/>
    </source>
</evidence>
<dbReference type="EMBL" id="PCXU01000022">
    <property type="protein sequence ID" value="PIR43475.1"/>
    <property type="molecule type" value="Genomic_DNA"/>
</dbReference>
<dbReference type="Pfam" id="PF00565">
    <property type="entry name" value="SNase"/>
    <property type="match status" value="1"/>
</dbReference>
<keyword evidence="4" id="KW-1133">Transmembrane helix</keyword>
<feature type="domain" description="TNase-like" evidence="5">
    <location>
        <begin position="54"/>
        <end position="183"/>
    </location>
</feature>
<gene>
    <name evidence="6" type="ORF">COV24_02410</name>
</gene>
<dbReference type="SUPFAM" id="SSF50199">
    <property type="entry name" value="Staphylococcal nuclease"/>
    <property type="match status" value="1"/>
</dbReference>
<keyword evidence="3" id="KW-0378">Hydrolase</keyword>
<dbReference type="AlphaFoldDB" id="A0A2H0RCC3"/>
<evidence type="ECO:0000256" key="4">
    <source>
        <dbReference type="SAM" id="Phobius"/>
    </source>
</evidence>
<dbReference type="GO" id="GO:0016787">
    <property type="term" value="F:hydrolase activity"/>
    <property type="evidence" value="ECO:0007669"/>
    <property type="project" value="UniProtKB-KW"/>
</dbReference>
<proteinExistence type="predicted"/>
<comment type="caution">
    <text evidence="6">The sequence shown here is derived from an EMBL/GenBank/DDBJ whole genome shotgun (WGS) entry which is preliminary data.</text>
</comment>
<dbReference type="PANTHER" id="PTHR12302">
    <property type="entry name" value="EBNA2 BINDING PROTEIN P100"/>
    <property type="match status" value="1"/>
</dbReference>
<dbReference type="Proteomes" id="UP000230214">
    <property type="component" value="Unassembled WGS sequence"/>
</dbReference>
<keyword evidence="4" id="KW-0472">Membrane</keyword>